<name>A0A8J5WIX8_ZIZPA</name>
<dbReference type="Proteomes" id="UP000729402">
    <property type="component" value="Unassembled WGS sequence"/>
</dbReference>
<gene>
    <name evidence="1" type="ORF">GUJ93_ZPchr0012g19379</name>
</gene>
<evidence type="ECO:0000313" key="1">
    <source>
        <dbReference type="EMBL" id="KAG8092085.1"/>
    </source>
</evidence>
<comment type="caution">
    <text evidence="1">The sequence shown here is derived from an EMBL/GenBank/DDBJ whole genome shotgun (WGS) entry which is preliminary data.</text>
</comment>
<proteinExistence type="predicted"/>
<evidence type="ECO:0000313" key="2">
    <source>
        <dbReference type="Proteomes" id="UP000729402"/>
    </source>
</evidence>
<accession>A0A8J5WIX8</accession>
<keyword evidence="2" id="KW-1185">Reference proteome</keyword>
<dbReference type="AlphaFoldDB" id="A0A8J5WIX8"/>
<reference evidence="1" key="2">
    <citation type="submission" date="2021-02" db="EMBL/GenBank/DDBJ databases">
        <authorList>
            <person name="Kimball J.A."/>
            <person name="Haas M.W."/>
            <person name="Macchietto M."/>
            <person name="Kono T."/>
            <person name="Duquette J."/>
            <person name="Shao M."/>
        </authorList>
    </citation>
    <scope>NUCLEOTIDE SEQUENCE</scope>
    <source>
        <tissue evidence="1">Fresh leaf tissue</tissue>
    </source>
</reference>
<sequence length="177" mass="18910">MTITIGSDRIDVYVEPRAHNTDTWSPAGPTCVPAYGLPAPSQEDTWRRATGHDAAPSCFFKKWQSSAVLLLLTRTAAAAAAIVAGGECCRVVRVADSRASYCPPPPAARVGARRHMRISVPAGITCRRRATEEAGNIEASARCHLLPRRRPLLPTATCCLIGARPTPSTPRASRLVG</sequence>
<dbReference type="EMBL" id="JAAALK010000080">
    <property type="protein sequence ID" value="KAG8092085.1"/>
    <property type="molecule type" value="Genomic_DNA"/>
</dbReference>
<reference evidence="1" key="1">
    <citation type="journal article" date="2021" name="bioRxiv">
        <title>Whole Genome Assembly and Annotation of Northern Wild Rice, Zizania palustris L., Supports a Whole Genome Duplication in the Zizania Genus.</title>
        <authorList>
            <person name="Haas M."/>
            <person name="Kono T."/>
            <person name="Macchietto M."/>
            <person name="Millas R."/>
            <person name="McGilp L."/>
            <person name="Shao M."/>
            <person name="Duquette J."/>
            <person name="Hirsch C.N."/>
            <person name="Kimball J."/>
        </authorList>
    </citation>
    <scope>NUCLEOTIDE SEQUENCE</scope>
    <source>
        <tissue evidence="1">Fresh leaf tissue</tissue>
    </source>
</reference>
<protein>
    <submittedName>
        <fullName evidence="1">Uncharacterized protein</fullName>
    </submittedName>
</protein>
<organism evidence="1 2">
    <name type="scientific">Zizania palustris</name>
    <name type="common">Northern wild rice</name>
    <dbReference type="NCBI Taxonomy" id="103762"/>
    <lineage>
        <taxon>Eukaryota</taxon>
        <taxon>Viridiplantae</taxon>
        <taxon>Streptophyta</taxon>
        <taxon>Embryophyta</taxon>
        <taxon>Tracheophyta</taxon>
        <taxon>Spermatophyta</taxon>
        <taxon>Magnoliopsida</taxon>
        <taxon>Liliopsida</taxon>
        <taxon>Poales</taxon>
        <taxon>Poaceae</taxon>
        <taxon>BOP clade</taxon>
        <taxon>Oryzoideae</taxon>
        <taxon>Oryzeae</taxon>
        <taxon>Zizaniinae</taxon>
        <taxon>Zizania</taxon>
    </lineage>
</organism>